<dbReference type="Pfam" id="PF07729">
    <property type="entry name" value="FCD"/>
    <property type="match status" value="1"/>
</dbReference>
<keyword evidence="1" id="KW-0805">Transcription regulation</keyword>
<dbReference type="PANTHER" id="PTHR43537:SF54">
    <property type="entry name" value="TRANSCRIPTIONAL REGULATOR, GNTR FAMILY"/>
    <property type="match status" value="1"/>
</dbReference>
<dbReference type="RefSeq" id="WP_091687524.1">
    <property type="nucleotide sequence ID" value="NZ_BAABFM010000002.1"/>
</dbReference>
<evidence type="ECO:0000313" key="5">
    <source>
        <dbReference type="EMBL" id="SFO44687.1"/>
    </source>
</evidence>
<keyword evidence="3" id="KW-0804">Transcription</keyword>
<name>A0A1I5H8Z9_9FIRM</name>
<protein>
    <submittedName>
        <fullName evidence="5">DNA-binding transcriptional regulator, FadR family</fullName>
    </submittedName>
</protein>
<dbReference type="PRINTS" id="PR00035">
    <property type="entry name" value="HTHGNTR"/>
</dbReference>
<dbReference type="CDD" id="cd07377">
    <property type="entry name" value="WHTH_GntR"/>
    <property type="match status" value="1"/>
</dbReference>
<feature type="domain" description="HTH gntR-type" evidence="4">
    <location>
        <begin position="8"/>
        <end position="76"/>
    </location>
</feature>
<dbReference type="SUPFAM" id="SSF46785">
    <property type="entry name" value="Winged helix' DNA-binding domain"/>
    <property type="match status" value="1"/>
</dbReference>
<dbReference type="InterPro" id="IPR000524">
    <property type="entry name" value="Tscrpt_reg_HTH_GntR"/>
</dbReference>
<evidence type="ECO:0000256" key="2">
    <source>
        <dbReference type="ARBA" id="ARBA00023125"/>
    </source>
</evidence>
<sequence>MRQRINRTPLQSEIIKYIQEYIHDENLKAGDKLPSQSELMEMMGVSRTSLREAIKTLEAKEVLEVKNGKGIYVKHNDENVLMSQLNFLEEKESLLEVMEARRILEKEIIKLVVKNITDKELESLGEVVKVLMDKYHRGEKQNVEDKKFHYMIYESSHNRVMHRLILSISRSMDKLWDFPLNMKDPFTDTIPLHEELYKAICERDVKRALEINEHILGMMYQTIQKQK</sequence>
<dbReference type="SMART" id="SM00895">
    <property type="entry name" value="FCD"/>
    <property type="match status" value="1"/>
</dbReference>
<dbReference type="SMART" id="SM00345">
    <property type="entry name" value="HTH_GNTR"/>
    <property type="match status" value="1"/>
</dbReference>
<dbReference type="STRING" id="1527.SAMN04489757_12710"/>
<dbReference type="InterPro" id="IPR036390">
    <property type="entry name" value="WH_DNA-bd_sf"/>
</dbReference>
<accession>A0A1I5H8Z9</accession>
<keyword evidence="2 5" id="KW-0238">DNA-binding</keyword>
<dbReference type="Gene3D" id="1.20.120.530">
    <property type="entry name" value="GntR ligand-binding domain-like"/>
    <property type="match status" value="1"/>
</dbReference>
<proteinExistence type="predicted"/>
<dbReference type="Gene3D" id="1.10.10.10">
    <property type="entry name" value="Winged helix-like DNA-binding domain superfamily/Winged helix DNA-binding domain"/>
    <property type="match status" value="1"/>
</dbReference>
<dbReference type="PROSITE" id="PS50949">
    <property type="entry name" value="HTH_GNTR"/>
    <property type="match status" value="1"/>
</dbReference>
<dbReference type="PANTHER" id="PTHR43537">
    <property type="entry name" value="TRANSCRIPTIONAL REGULATOR, GNTR FAMILY"/>
    <property type="match status" value="1"/>
</dbReference>
<dbReference type="AlphaFoldDB" id="A0A1I5H8Z9"/>
<evidence type="ECO:0000256" key="1">
    <source>
        <dbReference type="ARBA" id="ARBA00023015"/>
    </source>
</evidence>
<dbReference type="SUPFAM" id="SSF48008">
    <property type="entry name" value="GntR ligand-binding domain-like"/>
    <property type="match status" value="1"/>
</dbReference>
<gene>
    <name evidence="5" type="ORF">SAMN04489757_12710</name>
</gene>
<reference evidence="5 6" key="1">
    <citation type="submission" date="2016-10" db="EMBL/GenBank/DDBJ databases">
        <authorList>
            <person name="de Groot N.N."/>
        </authorList>
    </citation>
    <scope>NUCLEOTIDE SEQUENCE [LARGE SCALE GENOMIC DNA]</scope>
    <source>
        <strain evidence="5 6">DSM 1283</strain>
    </source>
</reference>
<evidence type="ECO:0000259" key="4">
    <source>
        <dbReference type="PROSITE" id="PS50949"/>
    </source>
</evidence>
<dbReference type="EMBL" id="FOWD01000027">
    <property type="protein sequence ID" value="SFO44687.1"/>
    <property type="molecule type" value="Genomic_DNA"/>
</dbReference>
<dbReference type="Proteomes" id="UP000198806">
    <property type="component" value="Unassembled WGS sequence"/>
</dbReference>
<dbReference type="GO" id="GO:0003700">
    <property type="term" value="F:DNA-binding transcription factor activity"/>
    <property type="evidence" value="ECO:0007669"/>
    <property type="project" value="InterPro"/>
</dbReference>
<keyword evidence="6" id="KW-1185">Reference proteome</keyword>
<dbReference type="InterPro" id="IPR011711">
    <property type="entry name" value="GntR_C"/>
</dbReference>
<evidence type="ECO:0000256" key="3">
    <source>
        <dbReference type="ARBA" id="ARBA00023163"/>
    </source>
</evidence>
<dbReference type="InterPro" id="IPR008920">
    <property type="entry name" value="TF_FadR/GntR_C"/>
</dbReference>
<dbReference type="Pfam" id="PF00392">
    <property type="entry name" value="GntR"/>
    <property type="match status" value="1"/>
</dbReference>
<dbReference type="InterPro" id="IPR036388">
    <property type="entry name" value="WH-like_DNA-bd_sf"/>
</dbReference>
<evidence type="ECO:0000313" key="6">
    <source>
        <dbReference type="Proteomes" id="UP000198806"/>
    </source>
</evidence>
<dbReference type="GO" id="GO:0003677">
    <property type="term" value="F:DNA binding"/>
    <property type="evidence" value="ECO:0007669"/>
    <property type="project" value="UniProtKB-KW"/>
</dbReference>
<organism evidence="5 6">
    <name type="scientific">Anaerocolumna aminovalerica</name>
    <dbReference type="NCBI Taxonomy" id="1527"/>
    <lineage>
        <taxon>Bacteria</taxon>
        <taxon>Bacillati</taxon>
        <taxon>Bacillota</taxon>
        <taxon>Clostridia</taxon>
        <taxon>Lachnospirales</taxon>
        <taxon>Lachnospiraceae</taxon>
        <taxon>Anaerocolumna</taxon>
    </lineage>
</organism>
<dbReference type="OrthoDB" id="9799482at2"/>